<protein>
    <recommendedName>
        <fullName evidence="4">Glycerophosphoryl diester phosphodiesterase membrane domain-containing protein</fullName>
    </recommendedName>
</protein>
<dbReference type="PANTHER" id="PTHR33133">
    <property type="entry name" value="OS08G0107100 PROTEIN-RELATED"/>
    <property type="match status" value="1"/>
</dbReference>
<feature type="transmembrane region" description="Helical" evidence="1">
    <location>
        <begin position="249"/>
        <end position="276"/>
    </location>
</feature>
<evidence type="ECO:0000313" key="3">
    <source>
        <dbReference type="Proteomes" id="UP000790580"/>
    </source>
</evidence>
<evidence type="ECO:0000313" key="2">
    <source>
        <dbReference type="EMBL" id="MBU9722368.1"/>
    </source>
</evidence>
<feature type="transmembrane region" description="Helical" evidence="1">
    <location>
        <begin position="166"/>
        <end position="191"/>
    </location>
</feature>
<proteinExistence type="predicted"/>
<dbReference type="EMBL" id="JAHQCR010000051">
    <property type="protein sequence ID" value="MBU9722368.1"/>
    <property type="molecule type" value="Genomic_DNA"/>
</dbReference>
<dbReference type="Proteomes" id="UP000790580">
    <property type="component" value="Unassembled WGS sequence"/>
</dbReference>
<gene>
    <name evidence="2" type="ORF">KS407_13095</name>
</gene>
<feature type="transmembrane region" description="Helical" evidence="1">
    <location>
        <begin position="223"/>
        <end position="243"/>
    </location>
</feature>
<keyword evidence="3" id="KW-1185">Reference proteome</keyword>
<organism evidence="2 3">
    <name type="scientific">Evansella alkalicola</name>
    <dbReference type="NCBI Taxonomy" id="745819"/>
    <lineage>
        <taxon>Bacteria</taxon>
        <taxon>Bacillati</taxon>
        <taxon>Bacillota</taxon>
        <taxon>Bacilli</taxon>
        <taxon>Bacillales</taxon>
        <taxon>Bacillaceae</taxon>
        <taxon>Evansella</taxon>
    </lineage>
</organism>
<keyword evidence="1" id="KW-1133">Transmembrane helix</keyword>
<evidence type="ECO:0008006" key="4">
    <source>
        <dbReference type="Google" id="ProtNLM"/>
    </source>
</evidence>
<dbReference type="PANTHER" id="PTHR33133:SF1">
    <property type="entry name" value="EXPRESSED PROTEIN-RELATED"/>
    <property type="match status" value="1"/>
</dbReference>
<accession>A0ABS6JUW2</accession>
<comment type="caution">
    <text evidence="2">The sequence shown here is derived from an EMBL/GenBank/DDBJ whole genome shotgun (WGS) entry which is preliminary data.</text>
</comment>
<keyword evidence="1" id="KW-0812">Transmembrane</keyword>
<feature type="transmembrane region" description="Helical" evidence="1">
    <location>
        <begin position="133"/>
        <end position="160"/>
    </location>
</feature>
<sequence length="306" mass="34215">MNNMLNRPKYFGEILDVTFKLSKSHFVNFMKIYFLLIAPIYILDAIINLSLGMSFFRQTGSGSNWFERLLTGFEDAGSAISTTAADIWIVIMAFLMLLLYPVAHAAILFAVNHIRKGEEYTVGGVIKSAFSRFWPLLLSNLLFFLILFGLILATVFAAGFSGVIGVAIHPIFGVLLIFIMFFGVILGLGLLTTRWSFYIGSVVLDKVSPGLGRSWNLSKGRTWASFGLYIIFYVIIGFISTAVELSFGVILGYSVLFLLISNLVLIFTTMIFSVGFSVMYTDLKARHEADDLKELLDDYNNEQTKL</sequence>
<dbReference type="RefSeq" id="WP_088077260.1">
    <property type="nucleotide sequence ID" value="NZ_JAHQCR010000051.1"/>
</dbReference>
<name>A0ABS6JUW2_9BACI</name>
<feature type="transmembrane region" description="Helical" evidence="1">
    <location>
        <begin position="87"/>
        <end position="112"/>
    </location>
</feature>
<reference evidence="2 3" key="1">
    <citation type="submission" date="2021-06" db="EMBL/GenBank/DDBJ databases">
        <title>Bacillus sp. RD4P76, an endophyte from a halophyte.</title>
        <authorList>
            <person name="Sun J.-Q."/>
        </authorList>
    </citation>
    <scope>NUCLEOTIDE SEQUENCE [LARGE SCALE GENOMIC DNA]</scope>
    <source>
        <strain evidence="2 3">JCM 17098</strain>
    </source>
</reference>
<evidence type="ECO:0000256" key="1">
    <source>
        <dbReference type="SAM" id="Phobius"/>
    </source>
</evidence>
<feature type="transmembrane region" description="Helical" evidence="1">
    <location>
        <begin position="32"/>
        <end position="56"/>
    </location>
</feature>
<keyword evidence="1" id="KW-0472">Membrane</keyword>